<keyword evidence="10" id="KW-0464">Manganese</keyword>
<gene>
    <name evidence="13" type="ORF">NCTC8009_05136</name>
    <name evidence="14" type="ORF">NCTC8179_00123</name>
    <name evidence="15" type="ORF">NCTC8333_02364</name>
</gene>
<comment type="cofactor">
    <cofactor evidence="1">
        <name>Mn(2+)</name>
        <dbReference type="ChEBI" id="CHEBI:29035"/>
    </cofactor>
</comment>
<dbReference type="GO" id="GO:0016757">
    <property type="term" value="F:glycosyltransferase activity"/>
    <property type="evidence" value="ECO:0007669"/>
    <property type="project" value="UniProtKB-KW"/>
</dbReference>
<evidence type="ECO:0000256" key="4">
    <source>
        <dbReference type="ARBA" id="ARBA00022525"/>
    </source>
</evidence>
<evidence type="ECO:0000256" key="3">
    <source>
        <dbReference type="ARBA" id="ARBA00004613"/>
    </source>
</evidence>
<accession>A0A0K5J545</accession>
<evidence type="ECO:0000256" key="2">
    <source>
        <dbReference type="ARBA" id="ARBA00004340"/>
    </source>
</evidence>
<keyword evidence="8" id="KW-0479">Metal-binding</keyword>
<keyword evidence="4" id="KW-0964">Secreted</keyword>
<evidence type="ECO:0000256" key="9">
    <source>
        <dbReference type="ARBA" id="ARBA00023026"/>
    </source>
</evidence>
<evidence type="ECO:0000256" key="1">
    <source>
        <dbReference type="ARBA" id="ARBA00001936"/>
    </source>
</evidence>
<comment type="catalytic activity">
    <reaction evidence="11">
        <text>L-arginyl-[protein] + UDP-N-acetyl-alpha-D-glucosamine = N(omega)-(N-acetyl-beta-D-glucosaminyl)-L-arginyl-[protein] + UDP + H(+)</text>
        <dbReference type="Rhea" id="RHEA:66632"/>
        <dbReference type="Rhea" id="RHEA-COMP:10532"/>
        <dbReference type="Rhea" id="RHEA-COMP:17079"/>
        <dbReference type="ChEBI" id="CHEBI:15378"/>
        <dbReference type="ChEBI" id="CHEBI:29965"/>
        <dbReference type="ChEBI" id="CHEBI:57705"/>
        <dbReference type="ChEBI" id="CHEBI:58223"/>
        <dbReference type="ChEBI" id="CHEBI:167322"/>
    </reaction>
    <physiologicalReaction direction="left-to-right" evidence="11">
        <dbReference type="Rhea" id="RHEA:66633"/>
    </physiologicalReaction>
</comment>
<organism evidence="13 16">
    <name type="scientific">Escherichia coli</name>
    <dbReference type="NCBI Taxonomy" id="562"/>
    <lineage>
        <taxon>Bacteria</taxon>
        <taxon>Pseudomonadati</taxon>
        <taxon>Pseudomonadota</taxon>
        <taxon>Gammaproteobacteria</taxon>
        <taxon>Enterobacterales</taxon>
        <taxon>Enterobacteriaceae</taxon>
        <taxon>Escherichia</taxon>
    </lineage>
</organism>
<sequence>MLSPIRTTFHNSVNIVQSSPCQTVSFAGKEYELKVIDEKTPILFQWFEPNPE</sequence>
<reference evidence="16 17" key="1">
    <citation type="submission" date="2018-06" db="EMBL/GenBank/DDBJ databases">
        <authorList>
            <consortium name="Pathogen Informatics"/>
            <person name="Doyle S."/>
        </authorList>
    </citation>
    <scope>NUCLEOTIDE SEQUENCE [LARGE SCALE GENOMIC DNA]</scope>
    <source>
        <strain evidence="13 16">NCTC8009</strain>
        <strain evidence="14 18">NCTC8179</strain>
        <strain evidence="15 17">NCTC8333</strain>
    </source>
</reference>
<dbReference type="Proteomes" id="UP000250991">
    <property type="component" value="Unassembled WGS sequence"/>
</dbReference>
<keyword evidence="9" id="KW-0843">Virulence</keyword>
<evidence type="ECO:0000313" key="15">
    <source>
        <dbReference type="EMBL" id="STM23427.1"/>
    </source>
</evidence>
<evidence type="ECO:0000256" key="11">
    <source>
        <dbReference type="ARBA" id="ARBA00093251"/>
    </source>
</evidence>
<comment type="subcellular location">
    <subcellularLocation>
        <location evidence="2">Host cell</location>
    </subcellularLocation>
    <subcellularLocation>
        <location evidence="3">Secreted</location>
    </subcellularLocation>
</comment>
<dbReference type="EMBL" id="UGEB01000001">
    <property type="protein sequence ID" value="STK42771.1"/>
    <property type="molecule type" value="Genomic_DNA"/>
</dbReference>
<evidence type="ECO:0000256" key="5">
    <source>
        <dbReference type="ARBA" id="ARBA00022656"/>
    </source>
</evidence>
<evidence type="ECO:0000256" key="10">
    <source>
        <dbReference type="ARBA" id="ARBA00023211"/>
    </source>
</evidence>
<dbReference type="Proteomes" id="UP000255543">
    <property type="component" value="Unassembled WGS sequence"/>
</dbReference>
<dbReference type="EMBL" id="UARW01000010">
    <property type="protein sequence ID" value="SQD04612.1"/>
    <property type="molecule type" value="Genomic_DNA"/>
</dbReference>
<evidence type="ECO:0000313" key="13">
    <source>
        <dbReference type="EMBL" id="SQD04612.1"/>
    </source>
</evidence>
<evidence type="ECO:0000313" key="14">
    <source>
        <dbReference type="EMBL" id="STK42771.1"/>
    </source>
</evidence>
<evidence type="ECO:0000313" key="17">
    <source>
        <dbReference type="Proteomes" id="UP000254718"/>
    </source>
</evidence>
<evidence type="ECO:0000313" key="18">
    <source>
        <dbReference type="Proteomes" id="UP000255543"/>
    </source>
</evidence>
<dbReference type="GO" id="GO:0090729">
    <property type="term" value="F:toxin activity"/>
    <property type="evidence" value="ECO:0007669"/>
    <property type="project" value="UniProtKB-KW"/>
</dbReference>
<keyword evidence="5" id="KW-0800">Toxin</keyword>
<comment type="similarity">
    <text evidence="12">Belongs to the glycosyltransferase NleB family.</text>
</comment>
<dbReference type="EMBL" id="UGFE01000002">
    <property type="protein sequence ID" value="STM23427.1"/>
    <property type="molecule type" value="Genomic_DNA"/>
</dbReference>
<protein>
    <submittedName>
        <fullName evidence="13">T3SS effector NleB</fullName>
    </submittedName>
</protein>
<keyword evidence="6" id="KW-0328">Glycosyltransferase</keyword>
<name>A0A0K5J545_ECOLX</name>
<evidence type="ECO:0000256" key="8">
    <source>
        <dbReference type="ARBA" id="ARBA00022723"/>
    </source>
</evidence>
<dbReference type="Pfam" id="PF24688">
    <property type="entry name" value="SseK_NleB"/>
    <property type="match status" value="1"/>
</dbReference>
<dbReference type="GO" id="GO:0046872">
    <property type="term" value="F:metal ion binding"/>
    <property type="evidence" value="ECO:0007669"/>
    <property type="project" value="UniProtKB-KW"/>
</dbReference>
<dbReference type="Proteomes" id="UP000254718">
    <property type="component" value="Unassembled WGS sequence"/>
</dbReference>
<evidence type="ECO:0000256" key="12">
    <source>
        <dbReference type="ARBA" id="ARBA00093451"/>
    </source>
</evidence>
<dbReference type="AlphaFoldDB" id="A0A0K5J545"/>
<evidence type="ECO:0000256" key="6">
    <source>
        <dbReference type="ARBA" id="ARBA00022676"/>
    </source>
</evidence>
<dbReference type="InterPro" id="IPR057545">
    <property type="entry name" value="SseK_NleB"/>
</dbReference>
<evidence type="ECO:0000256" key="7">
    <source>
        <dbReference type="ARBA" id="ARBA00022679"/>
    </source>
</evidence>
<proteinExistence type="inferred from homology"/>
<dbReference type="GO" id="GO:0043657">
    <property type="term" value="C:host cell"/>
    <property type="evidence" value="ECO:0007669"/>
    <property type="project" value="UniProtKB-SubCell"/>
</dbReference>
<evidence type="ECO:0000313" key="16">
    <source>
        <dbReference type="Proteomes" id="UP000250991"/>
    </source>
</evidence>
<keyword evidence="7" id="KW-0808">Transferase</keyword>
<dbReference type="GO" id="GO:0005576">
    <property type="term" value="C:extracellular region"/>
    <property type="evidence" value="ECO:0007669"/>
    <property type="project" value="UniProtKB-SubCell"/>
</dbReference>